<dbReference type="InterPro" id="IPR050121">
    <property type="entry name" value="Cytochrome_P450_monoxygenase"/>
</dbReference>
<evidence type="ECO:0000256" key="6">
    <source>
        <dbReference type="ARBA" id="ARBA00023002"/>
    </source>
</evidence>
<dbReference type="PANTHER" id="PTHR24305:SF166">
    <property type="entry name" value="CYTOCHROME P450 12A4, MITOCHONDRIAL-RELATED"/>
    <property type="match status" value="1"/>
</dbReference>
<comment type="pathway">
    <text evidence="2">Secondary metabolite biosynthesis.</text>
</comment>
<dbReference type="InterPro" id="IPR001128">
    <property type="entry name" value="Cyt_P450"/>
</dbReference>
<proteinExistence type="inferred from homology"/>
<dbReference type="GO" id="GO:0004497">
    <property type="term" value="F:monooxygenase activity"/>
    <property type="evidence" value="ECO:0007669"/>
    <property type="project" value="UniProtKB-KW"/>
</dbReference>
<feature type="binding site" description="axial binding residue" evidence="9">
    <location>
        <position position="540"/>
    </location>
    <ligand>
        <name>heme</name>
        <dbReference type="ChEBI" id="CHEBI:30413"/>
    </ligand>
    <ligandPart>
        <name>Fe</name>
        <dbReference type="ChEBI" id="CHEBI:18248"/>
    </ligandPart>
</feature>
<gene>
    <name evidence="11" type="ORF">RDB_LOCUS181201</name>
</gene>
<keyword evidence="8 10" id="KW-0503">Monooxygenase</keyword>
<evidence type="ECO:0000313" key="12">
    <source>
        <dbReference type="Proteomes" id="UP000663846"/>
    </source>
</evidence>
<dbReference type="InterPro" id="IPR017972">
    <property type="entry name" value="Cyt_P450_CS"/>
</dbReference>
<protein>
    <submittedName>
        <fullName evidence="11">Uncharacterized protein</fullName>
    </submittedName>
</protein>
<evidence type="ECO:0000256" key="3">
    <source>
        <dbReference type="ARBA" id="ARBA00010617"/>
    </source>
</evidence>
<keyword evidence="5 9" id="KW-0479">Metal-binding</keyword>
<evidence type="ECO:0000313" key="11">
    <source>
        <dbReference type="EMBL" id="CAE6474028.1"/>
    </source>
</evidence>
<evidence type="ECO:0000256" key="10">
    <source>
        <dbReference type="RuleBase" id="RU000461"/>
    </source>
</evidence>
<reference evidence="11" key="1">
    <citation type="submission" date="2021-01" db="EMBL/GenBank/DDBJ databases">
        <authorList>
            <person name="Kaushik A."/>
        </authorList>
    </citation>
    <scope>NUCLEOTIDE SEQUENCE</scope>
    <source>
        <strain evidence="11">AG1-1C</strain>
    </source>
</reference>
<dbReference type="SUPFAM" id="SSF48264">
    <property type="entry name" value="Cytochrome P450"/>
    <property type="match status" value="1"/>
</dbReference>
<comment type="caution">
    <text evidence="11">The sequence shown here is derived from an EMBL/GenBank/DDBJ whole genome shotgun (WGS) entry which is preliminary data.</text>
</comment>
<dbReference type="GO" id="GO:0005506">
    <property type="term" value="F:iron ion binding"/>
    <property type="evidence" value="ECO:0007669"/>
    <property type="project" value="InterPro"/>
</dbReference>
<comment type="similarity">
    <text evidence="3 10">Belongs to the cytochrome P450 family.</text>
</comment>
<sequence length="606" mass="67525">MSTYLNSTLQQLVIPQENTLYYTLLGIFGATSALALLKATNSNPKSNVSTLAGPTASSTVWGNTPELYNPETNLDFQDQLRSAYGSACLLKGPFGAKDLWVSDPRAMQEILIKGHDEFREPAWLTTWLKLVFGPAVITVTGHQHKVQRKVLYRHAQVLAHRPCCTETFRRFSIRFSLQVICEITPTVTTIAHKLVEMITSDVQANGESNGIIDIHKWVHLISLEIISQAGMSVSIQIKNILKILYIGMGHSFGVLEGNVPGYLHASRDMFALMTEMWYLQPFIAFLSKIGPAFFRRAVVETIPHRPVQKMKNVVDTMHKTAVEIIKKKREALEIGTLDSEVAAGQDIMTALLRQNLVVAPQDQMTDEEVLAQVNGLVFAGHDTTSSALSRTIDLLAKHQDVQTKLRDEIRQAYHSKGNNLDYDQLNSLAYLDAVCRESLRLHSPASSIARVATKDWTLPLQYPSMTRDGKSVVTHINVTKGTNIYLSIQAANMDERTWGEDAGEFRPDRWLQPLPESVTNARIPGLYSSTMTFSGGPRSCPGMKFSQLEMKLILSTLVSSFKFDPTQDAIKWMDDGIVKPHIQRADGSISEEPMMPVKVTVLGDIE</sequence>
<dbReference type="PANTHER" id="PTHR24305">
    <property type="entry name" value="CYTOCHROME P450"/>
    <property type="match status" value="1"/>
</dbReference>
<name>A0A8H3C3H9_9AGAM</name>
<keyword evidence="6 10" id="KW-0560">Oxidoreductase</keyword>
<comment type="cofactor">
    <cofactor evidence="1 9">
        <name>heme</name>
        <dbReference type="ChEBI" id="CHEBI:30413"/>
    </cofactor>
</comment>
<dbReference type="AlphaFoldDB" id="A0A8H3C3H9"/>
<keyword evidence="4 9" id="KW-0349">Heme</keyword>
<dbReference type="EMBL" id="CAJMWS010001146">
    <property type="protein sequence ID" value="CAE6474028.1"/>
    <property type="molecule type" value="Genomic_DNA"/>
</dbReference>
<evidence type="ECO:0000256" key="4">
    <source>
        <dbReference type="ARBA" id="ARBA00022617"/>
    </source>
</evidence>
<accession>A0A8H3C3H9</accession>
<dbReference type="PRINTS" id="PR00385">
    <property type="entry name" value="P450"/>
</dbReference>
<evidence type="ECO:0000256" key="1">
    <source>
        <dbReference type="ARBA" id="ARBA00001971"/>
    </source>
</evidence>
<dbReference type="InterPro" id="IPR036396">
    <property type="entry name" value="Cyt_P450_sf"/>
</dbReference>
<evidence type="ECO:0000256" key="8">
    <source>
        <dbReference type="ARBA" id="ARBA00023033"/>
    </source>
</evidence>
<dbReference type="Proteomes" id="UP000663846">
    <property type="component" value="Unassembled WGS sequence"/>
</dbReference>
<dbReference type="Pfam" id="PF00067">
    <property type="entry name" value="p450"/>
    <property type="match status" value="1"/>
</dbReference>
<keyword evidence="7 9" id="KW-0408">Iron</keyword>
<dbReference type="GO" id="GO:0016705">
    <property type="term" value="F:oxidoreductase activity, acting on paired donors, with incorporation or reduction of molecular oxygen"/>
    <property type="evidence" value="ECO:0007669"/>
    <property type="project" value="InterPro"/>
</dbReference>
<dbReference type="PRINTS" id="PR00463">
    <property type="entry name" value="EP450I"/>
</dbReference>
<dbReference type="GO" id="GO:0020037">
    <property type="term" value="F:heme binding"/>
    <property type="evidence" value="ECO:0007669"/>
    <property type="project" value="InterPro"/>
</dbReference>
<evidence type="ECO:0000256" key="9">
    <source>
        <dbReference type="PIRSR" id="PIRSR602401-1"/>
    </source>
</evidence>
<evidence type="ECO:0000256" key="7">
    <source>
        <dbReference type="ARBA" id="ARBA00023004"/>
    </source>
</evidence>
<dbReference type="PROSITE" id="PS00086">
    <property type="entry name" value="CYTOCHROME_P450"/>
    <property type="match status" value="1"/>
</dbReference>
<dbReference type="Gene3D" id="1.10.630.10">
    <property type="entry name" value="Cytochrome P450"/>
    <property type="match status" value="1"/>
</dbReference>
<dbReference type="InterPro" id="IPR002401">
    <property type="entry name" value="Cyt_P450_E_grp-I"/>
</dbReference>
<organism evidence="11 12">
    <name type="scientific">Rhizoctonia solani</name>
    <dbReference type="NCBI Taxonomy" id="456999"/>
    <lineage>
        <taxon>Eukaryota</taxon>
        <taxon>Fungi</taxon>
        <taxon>Dikarya</taxon>
        <taxon>Basidiomycota</taxon>
        <taxon>Agaricomycotina</taxon>
        <taxon>Agaricomycetes</taxon>
        <taxon>Cantharellales</taxon>
        <taxon>Ceratobasidiaceae</taxon>
        <taxon>Rhizoctonia</taxon>
    </lineage>
</organism>
<evidence type="ECO:0000256" key="2">
    <source>
        <dbReference type="ARBA" id="ARBA00005179"/>
    </source>
</evidence>
<evidence type="ECO:0000256" key="5">
    <source>
        <dbReference type="ARBA" id="ARBA00022723"/>
    </source>
</evidence>